<dbReference type="SUPFAM" id="SSF69318">
    <property type="entry name" value="Integrin alpha N-terminal domain"/>
    <property type="match status" value="2"/>
</dbReference>
<dbReference type="Proteomes" id="UP000422221">
    <property type="component" value="Unassembled WGS sequence"/>
</dbReference>
<dbReference type="EMBL" id="VWMK01000003">
    <property type="protein sequence ID" value="KAA3768591.1"/>
    <property type="molecule type" value="Genomic_DNA"/>
</dbReference>
<dbReference type="InterPro" id="IPR028994">
    <property type="entry name" value="Integrin_alpha_N"/>
</dbReference>
<keyword evidence="1 2" id="KW-0732">Signal</keyword>
<dbReference type="RefSeq" id="WP_130058116.1">
    <property type="nucleotide sequence ID" value="NZ_JADNPJ010000003.1"/>
</dbReference>
<dbReference type="Pfam" id="PF13517">
    <property type="entry name" value="FG-GAP_3"/>
    <property type="match status" value="3"/>
</dbReference>
<name>A0A7J4XMN4_9BACE</name>
<protein>
    <submittedName>
        <fullName evidence="3">VCBS repeat-containing protein</fullName>
    </submittedName>
</protein>
<dbReference type="PANTHER" id="PTHR44103">
    <property type="entry name" value="PROPROTEIN CONVERTASE P"/>
    <property type="match status" value="1"/>
</dbReference>
<gene>
    <name evidence="3" type="ORF">F3F73_04625</name>
</gene>
<dbReference type="InterPro" id="IPR013517">
    <property type="entry name" value="FG-GAP"/>
</dbReference>
<organism evidence="3 4">
    <name type="scientific">Bacteroides salyersiae</name>
    <dbReference type="NCBI Taxonomy" id="291644"/>
    <lineage>
        <taxon>Bacteria</taxon>
        <taxon>Pseudomonadati</taxon>
        <taxon>Bacteroidota</taxon>
        <taxon>Bacteroidia</taxon>
        <taxon>Bacteroidales</taxon>
        <taxon>Bacteroidaceae</taxon>
        <taxon>Bacteroides</taxon>
    </lineage>
</organism>
<dbReference type="Gene3D" id="2.60.40.10">
    <property type="entry name" value="Immunoglobulins"/>
    <property type="match status" value="1"/>
</dbReference>
<dbReference type="PANTHER" id="PTHR44103:SF1">
    <property type="entry name" value="PROPROTEIN CONVERTASE P"/>
    <property type="match status" value="1"/>
</dbReference>
<reference evidence="3 4" key="1">
    <citation type="journal article" date="2019" name="Nat. Med.">
        <title>A library of human gut bacterial isolates paired with longitudinal multiomics data enables mechanistic microbiome research.</title>
        <authorList>
            <person name="Poyet M."/>
            <person name="Groussin M."/>
            <person name="Gibbons S.M."/>
            <person name="Avila-Pacheco J."/>
            <person name="Jiang X."/>
            <person name="Kearney S.M."/>
            <person name="Perrotta A.R."/>
            <person name="Berdy B."/>
            <person name="Zhao S."/>
            <person name="Lieberman T.D."/>
            <person name="Swanson P.K."/>
            <person name="Smith M."/>
            <person name="Roesemann S."/>
            <person name="Alexander J.E."/>
            <person name="Rich S.A."/>
            <person name="Livny J."/>
            <person name="Vlamakis H."/>
            <person name="Clish C."/>
            <person name="Bullock K."/>
            <person name="Deik A."/>
            <person name="Scott J."/>
            <person name="Pierce K.A."/>
            <person name="Xavier R.J."/>
            <person name="Alm E.J."/>
        </authorList>
    </citation>
    <scope>NUCLEOTIDE SEQUENCE [LARGE SCALE GENOMIC DNA]</scope>
    <source>
        <strain evidence="3 4">BIOML-A10</strain>
    </source>
</reference>
<dbReference type="InterPro" id="IPR013783">
    <property type="entry name" value="Ig-like_fold"/>
</dbReference>
<evidence type="ECO:0000313" key="4">
    <source>
        <dbReference type="Proteomes" id="UP000422221"/>
    </source>
</evidence>
<evidence type="ECO:0000313" key="3">
    <source>
        <dbReference type="EMBL" id="KAA3768591.1"/>
    </source>
</evidence>
<feature type="signal peptide" evidence="2">
    <location>
        <begin position="1"/>
        <end position="20"/>
    </location>
</feature>
<comment type="caution">
    <text evidence="3">The sequence shown here is derived from an EMBL/GenBank/DDBJ whole genome shotgun (WGS) entry which is preliminary data.</text>
</comment>
<dbReference type="Gene3D" id="2.130.10.130">
    <property type="entry name" value="Integrin alpha, N-terminal"/>
    <property type="match status" value="3"/>
</dbReference>
<accession>A0A7J4XMN4</accession>
<sequence>MKKLFFIACSSFCFSLLLHAQVPGDIENIRFEYMDKPVQSSTGGDPINFIHATYVNAAWGDYNNNGTLDLFYSDKNNHGSATKIQSNFYQNNGDGTFRKLTSPFAGVAFSCPVWFDMNNDGLLDLFLPGLGDWYYQWNDLDTRLSNIQARLYINQGVQDNGTCKFKEMPVAESGLMPVFNGKTGGKGHNWAVAGDYDNDGYTDLLVTGFDEHTRVNREDYEDAVRAVYLFKNIKGEYFELQKTPLEGTKPFHGLTDGSVCFVDLDNDGWLDIVSTGYGYSRESEVHVYWNQQNGTFKESDFKFDTTCNSSCDVYDLNNDGLADIIMTGVYFNNNQKQFYIYKNKGERNFEKIENEHLLPIDGGQLSFGDVNHDGLPDMLVGGHNNTHQHSTWLYVNKGDFDFEPMAWYNQDDYGWAFPRVTHGNEHLIDIDNDGLLDAWISGWSNGACSSGCDTQLWKNTSVAGKNEAPGMPQNLRAKLIEGSDILSLAWEEAADDVTPQKALRYNVYLKKKEGDKCCMTVPADITSGFIKVGSVSGYLTQCSYKIKVESDGEYEWGVQAIDNGGRGGLFAKATVKVNGTTGITTLKEEDAILISSNGQSLNYSISGMGKMTVFGIDGSVTYQSRIHGTGTVNLMVKGTYIVRIETDSAVKRQKVVMM</sequence>
<proteinExistence type="predicted"/>
<evidence type="ECO:0000256" key="1">
    <source>
        <dbReference type="ARBA" id="ARBA00022729"/>
    </source>
</evidence>
<dbReference type="AlphaFoldDB" id="A0A7J4XMN4"/>
<evidence type="ECO:0000256" key="2">
    <source>
        <dbReference type="SAM" id="SignalP"/>
    </source>
</evidence>
<feature type="chain" id="PRO_5029442865" evidence="2">
    <location>
        <begin position="21"/>
        <end position="658"/>
    </location>
</feature>